<evidence type="ECO:0000259" key="14">
    <source>
        <dbReference type="PROSITE" id="PS50804"/>
    </source>
</evidence>
<dbReference type="InterPro" id="IPR036051">
    <property type="entry name" value="KRAB_dom_sf"/>
</dbReference>
<reference evidence="16" key="2">
    <citation type="submission" date="2025-09" db="UniProtKB">
        <authorList>
            <consortium name="Ensembl"/>
        </authorList>
    </citation>
    <scope>IDENTIFICATION</scope>
</reference>
<evidence type="ECO:0000256" key="2">
    <source>
        <dbReference type="ARBA" id="ARBA00006991"/>
    </source>
</evidence>
<evidence type="ECO:0000256" key="5">
    <source>
        <dbReference type="ARBA" id="ARBA00022771"/>
    </source>
</evidence>
<protein>
    <recommendedName>
        <fullName evidence="18">Zinc finger protein 75D</fullName>
    </recommendedName>
</protein>
<keyword evidence="6" id="KW-0862">Zinc</keyword>
<dbReference type="FunFam" id="3.30.160.60:FF:000624">
    <property type="entry name" value="zinc finger protein 697"/>
    <property type="match status" value="1"/>
</dbReference>
<dbReference type="SUPFAM" id="SSF47353">
    <property type="entry name" value="Retrovirus capsid dimerization domain-like"/>
    <property type="match status" value="1"/>
</dbReference>
<dbReference type="CDD" id="cd07765">
    <property type="entry name" value="KRAB_A-box"/>
    <property type="match status" value="1"/>
</dbReference>
<dbReference type="Pfam" id="PF00096">
    <property type="entry name" value="zf-C2H2"/>
    <property type="match status" value="2"/>
</dbReference>
<dbReference type="FunFam" id="3.30.160.60:FF:000176">
    <property type="entry name" value="zinc finger protein 70"/>
    <property type="match status" value="1"/>
</dbReference>
<dbReference type="GO" id="GO:0005634">
    <property type="term" value="C:nucleus"/>
    <property type="evidence" value="ECO:0007669"/>
    <property type="project" value="UniProtKB-SubCell"/>
</dbReference>
<reference evidence="16" key="1">
    <citation type="submission" date="2025-08" db="UniProtKB">
        <authorList>
            <consortium name="Ensembl"/>
        </authorList>
    </citation>
    <scope>IDENTIFICATION</scope>
</reference>
<dbReference type="InterPro" id="IPR013087">
    <property type="entry name" value="Znf_C2H2_type"/>
</dbReference>
<evidence type="ECO:0000256" key="12">
    <source>
        <dbReference type="PROSITE-ProRule" id="PRU00187"/>
    </source>
</evidence>
<evidence type="ECO:0000256" key="11">
    <source>
        <dbReference type="PROSITE-ProRule" id="PRU00042"/>
    </source>
</evidence>
<dbReference type="PANTHER" id="PTHR24381">
    <property type="entry name" value="ZINC FINGER PROTEIN"/>
    <property type="match status" value="1"/>
</dbReference>
<dbReference type="SMART" id="SM00349">
    <property type="entry name" value="KRAB"/>
    <property type="match status" value="1"/>
</dbReference>
<dbReference type="PANTHER" id="PTHR24381:SF393">
    <property type="entry name" value="CHROMATIN-LINKED ADAPTOR FOR MSL PROTEINS, ISOFORM B"/>
    <property type="match status" value="1"/>
</dbReference>
<keyword evidence="10 12" id="KW-0539">Nucleus</keyword>
<evidence type="ECO:0008006" key="18">
    <source>
        <dbReference type="Google" id="ProtNLM"/>
    </source>
</evidence>
<keyword evidence="4" id="KW-0677">Repeat</keyword>
<dbReference type="Gene3D" id="1.10.4020.10">
    <property type="entry name" value="DNA breaking-rejoining enzymes"/>
    <property type="match status" value="1"/>
</dbReference>
<feature type="domain" description="SCAN box" evidence="14">
    <location>
        <begin position="60"/>
        <end position="104"/>
    </location>
</feature>
<dbReference type="PROSITE" id="PS50805">
    <property type="entry name" value="KRAB"/>
    <property type="match status" value="1"/>
</dbReference>
<feature type="domain" description="C2H2-type" evidence="13">
    <location>
        <begin position="307"/>
        <end position="335"/>
    </location>
</feature>
<keyword evidence="9" id="KW-0804">Transcription</keyword>
<dbReference type="Pfam" id="PF02023">
    <property type="entry name" value="SCAN"/>
    <property type="match status" value="1"/>
</dbReference>
<dbReference type="FunFam" id="3.30.160.60:FF:000110">
    <property type="entry name" value="Zinc finger protein-like"/>
    <property type="match status" value="1"/>
</dbReference>
<name>A0A2K6P2U5_RHIRO</name>
<accession>A0A2K6P2U5</accession>
<evidence type="ECO:0000256" key="8">
    <source>
        <dbReference type="ARBA" id="ARBA00023125"/>
    </source>
</evidence>
<dbReference type="SMART" id="SM00355">
    <property type="entry name" value="ZnF_C2H2"/>
    <property type="match status" value="4"/>
</dbReference>
<evidence type="ECO:0000256" key="3">
    <source>
        <dbReference type="ARBA" id="ARBA00022723"/>
    </source>
</evidence>
<dbReference type="PROSITE" id="PS50804">
    <property type="entry name" value="SCAN_BOX"/>
    <property type="match status" value="1"/>
</dbReference>
<dbReference type="GO" id="GO:0000981">
    <property type="term" value="F:DNA-binding transcription factor activity, RNA polymerase II-specific"/>
    <property type="evidence" value="ECO:0007669"/>
    <property type="project" value="TreeGrafter"/>
</dbReference>
<evidence type="ECO:0000313" key="16">
    <source>
        <dbReference type="Ensembl" id="ENSRROP00000010856.1"/>
    </source>
</evidence>
<dbReference type="SUPFAM" id="SSF57667">
    <property type="entry name" value="beta-beta-alpha zinc fingers"/>
    <property type="match status" value="3"/>
</dbReference>
<evidence type="ECO:0000256" key="1">
    <source>
        <dbReference type="ARBA" id="ARBA00004123"/>
    </source>
</evidence>
<sequence length="427" mass="49848">MIMRELKVDACLNSHMGVMWETNRSVKENSSQSKKYSTQIEILGPESAHRHFWSFCYQEKLCHQWLRPEIHPKKQILEMLKWVQKHHPQHVKKALVLVERLQREPGGTKNDVIAHELGEEAVLLGGTTVASGFKWEPEEPKPMEQLGWGRAKETQPVNERAVHVQQILALSEQKSTKDWKMASELIPPESQSLLTFEDMAVYFSEEEWQLLDPLEKTLYNDVMQGIYETVISLGLKLKNYTGNDYPISVSASEIKTAGCKVSKKTRMKIAQKTYGFSKEEKKLTTCKQELLKLMDLHRKGHTGEKPFKCQECGKIFRVSSDLIKHQKKLHKCQQCDRRFRWSSGLNKHFMTHQGINPYLWCGKSFKKCHECGKRFIHKSHLIKHQRTHTGEQPHTCSICRRNFGRQLSLLRHQKLHRRWEACQMSPN</sequence>
<dbReference type="Ensembl" id="ENSRROT00000034955.1">
    <property type="protein sequence ID" value="ENSRROP00000010856.1"/>
    <property type="gene ID" value="ENSRROG00000029807.1"/>
</dbReference>
<dbReference type="Proteomes" id="UP000233200">
    <property type="component" value="Unplaced"/>
</dbReference>
<dbReference type="InterPro" id="IPR003309">
    <property type="entry name" value="SCAN_dom"/>
</dbReference>
<proteinExistence type="inferred from homology"/>
<dbReference type="GeneTree" id="ENSGT00940000162817"/>
<evidence type="ECO:0000256" key="6">
    <source>
        <dbReference type="ARBA" id="ARBA00022833"/>
    </source>
</evidence>
<keyword evidence="17" id="KW-1185">Reference proteome</keyword>
<dbReference type="OMA" id="HRRWEAC"/>
<evidence type="ECO:0000259" key="15">
    <source>
        <dbReference type="PROSITE" id="PS50805"/>
    </source>
</evidence>
<keyword evidence="7" id="KW-0805">Transcription regulation</keyword>
<evidence type="ECO:0000259" key="13">
    <source>
        <dbReference type="PROSITE" id="PS50157"/>
    </source>
</evidence>
<dbReference type="FunFam" id="3.30.160.60:FF:000478">
    <property type="entry name" value="Zinc finger protein 133"/>
    <property type="match status" value="1"/>
</dbReference>
<dbReference type="InterPro" id="IPR038269">
    <property type="entry name" value="SCAN_sf"/>
</dbReference>
<feature type="domain" description="KRAB" evidence="15">
    <location>
        <begin position="194"/>
        <end position="286"/>
    </location>
</feature>
<evidence type="ECO:0000256" key="4">
    <source>
        <dbReference type="ARBA" id="ARBA00022737"/>
    </source>
</evidence>
<organism evidence="16 17">
    <name type="scientific">Rhinopithecus roxellana</name>
    <name type="common">Golden snub-nosed monkey</name>
    <name type="synonym">Pygathrix roxellana</name>
    <dbReference type="NCBI Taxonomy" id="61622"/>
    <lineage>
        <taxon>Eukaryota</taxon>
        <taxon>Metazoa</taxon>
        <taxon>Chordata</taxon>
        <taxon>Craniata</taxon>
        <taxon>Vertebrata</taxon>
        <taxon>Euteleostomi</taxon>
        <taxon>Mammalia</taxon>
        <taxon>Eutheria</taxon>
        <taxon>Euarchontoglires</taxon>
        <taxon>Primates</taxon>
        <taxon>Haplorrhini</taxon>
        <taxon>Catarrhini</taxon>
        <taxon>Cercopithecidae</taxon>
        <taxon>Colobinae</taxon>
        <taxon>Rhinopithecus</taxon>
    </lineage>
</organism>
<keyword evidence="3" id="KW-0479">Metal-binding</keyword>
<dbReference type="PROSITE" id="PS00028">
    <property type="entry name" value="ZINC_FINGER_C2H2_1"/>
    <property type="match status" value="3"/>
</dbReference>
<evidence type="ECO:0000313" key="17">
    <source>
        <dbReference type="Proteomes" id="UP000233200"/>
    </source>
</evidence>
<feature type="domain" description="C2H2-type" evidence="13">
    <location>
        <begin position="366"/>
        <end position="393"/>
    </location>
</feature>
<dbReference type="GO" id="GO:0008270">
    <property type="term" value="F:zinc ion binding"/>
    <property type="evidence" value="ECO:0007669"/>
    <property type="project" value="UniProtKB-KW"/>
</dbReference>
<dbReference type="SMART" id="SM00431">
    <property type="entry name" value="SCAN"/>
    <property type="match status" value="1"/>
</dbReference>
<comment type="subcellular location">
    <subcellularLocation>
        <location evidence="1 12">Nucleus</location>
    </subcellularLocation>
</comment>
<dbReference type="InterPro" id="IPR036236">
    <property type="entry name" value="Znf_C2H2_sf"/>
</dbReference>
<dbReference type="GO" id="GO:0000977">
    <property type="term" value="F:RNA polymerase II transcription regulatory region sequence-specific DNA binding"/>
    <property type="evidence" value="ECO:0007669"/>
    <property type="project" value="TreeGrafter"/>
</dbReference>
<keyword evidence="5 11" id="KW-0863">Zinc-finger</keyword>
<dbReference type="PROSITE" id="PS50157">
    <property type="entry name" value="ZINC_FINGER_C2H2_2"/>
    <property type="match status" value="3"/>
</dbReference>
<dbReference type="SUPFAM" id="SSF109640">
    <property type="entry name" value="KRAB domain (Kruppel-associated box)"/>
    <property type="match status" value="1"/>
</dbReference>
<dbReference type="InterPro" id="IPR001909">
    <property type="entry name" value="KRAB"/>
</dbReference>
<comment type="similarity">
    <text evidence="2">Belongs to the krueppel C2H2-type zinc-finger protein family.</text>
</comment>
<dbReference type="AlphaFoldDB" id="A0A2K6P2U5"/>
<evidence type="ECO:0000256" key="9">
    <source>
        <dbReference type="ARBA" id="ARBA00023163"/>
    </source>
</evidence>
<evidence type="ECO:0000256" key="10">
    <source>
        <dbReference type="ARBA" id="ARBA00023242"/>
    </source>
</evidence>
<evidence type="ECO:0000256" key="7">
    <source>
        <dbReference type="ARBA" id="ARBA00023015"/>
    </source>
</evidence>
<keyword evidence="8" id="KW-0238">DNA-binding</keyword>
<feature type="domain" description="C2H2-type" evidence="13">
    <location>
        <begin position="394"/>
        <end position="421"/>
    </location>
</feature>
<dbReference type="Gene3D" id="3.30.160.60">
    <property type="entry name" value="Classic Zinc Finger"/>
    <property type="match status" value="4"/>
</dbReference>
<dbReference type="Pfam" id="PF01352">
    <property type="entry name" value="KRAB"/>
    <property type="match status" value="1"/>
</dbReference>
<dbReference type="Gene3D" id="6.10.140.140">
    <property type="match status" value="1"/>
</dbReference>